<organism evidence="1 2">
    <name type="scientific">Cylicostephanus goldi</name>
    <name type="common">Nematode worm</name>
    <dbReference type="NCBI Taxonomy" id="71465"/>
    <lineage>
        <taxon>Eukaryota</taxon>
        <taxon>Metazoa</taxon>
        <taxon>Ecdysozoa</taxon>
        <taxon>Nematoda</taxon>
        <taxon>Chromadorea</taxon>
        <taxon>Rhabditida</taxon>
        <taxon>Rhabditina</taxon>
        <taxon>Rhabditomorpha</taxon>
        <taxon>Strongyloidea</taxon>
        <taxon>Strongylidae</taxon>
        <taxon>Cylicostephanus</taxon>
    </lineage>
</organism>
<gene>
    <name evidence="1" type="ORF">CGOC_LOCUS4617</name>
</gene>
<dbReference type="OrthoDB" id="10051416at2759"/>
<accession>A0A3P6RT51</accession>
<protein>
    <submittedName>
        <fullName evidence="1">Uncharacterized protein</fullName>
    </submittedName>
</protein>
<dbReference type="Proteomes" id="UP000271889">
    <property type="component" value="Unassembled WGS sequence"/>
</dbReference>
<dbReference type="AlphaFoldDB" id="A0A3P6RT51"/>
<sequence>MDVKLEIAEKQLFWTVRFGELPREDALRMRALSPPSLKMTDVTQPGDPAANRSIYSRVAPNASVEKYRPMEVTFDMRVFNIRAHCLTYGPCSEEKELCPVLYTEEIAVLIKKGFSETLIQIGVGPCAAYFERVSAVQSDGYMTLSGLQFRGHAMFSSEDCPWDMAVVEYGWLMEILVGEVGGCLGTPSQVSI</sequence>
<keyword evidence="2" id="KW-1185">Reference proteome</keyword>
<dbReference type="PANTHER" id="PTHR31640:SF1">
    <property type="entry name" value="BRIDGE-LIKE LIPID TRANSFER PROTEIN FAMILY MEMBER 1"/>
    <property type="match status" value="1"/>
</dbReference>
<proteinExistence type="predicted"/>
<dbReference type="PANTHER" id="PTHR31640">
    <property type="entry name" value="TRANSMEMBRANE PROTEIN KIAA1109"/>
    <property type="match status" value="1"/>
</dbReference>
<dbReference type="InterPro" id="IPR033616">
    <property type="entry name" value="BLTP1"/>
</dbReference>
<reference evidence="1 2" key="1">
    <citation type="submission" date="2018-11" db="EMBL/GenBank/DDBJ databases">
        <authorList>
            <consortium name="Pathogen Informatics"/>
        </authorList>
    </citation>
    <scope>NUCLEOTIDE SEQUENCE [LARGE SCALE GENOMIC DNA]</scope>
</reference>
<dbReference type="EMBL" id="UYRV01012993">
    <property type="protein sequence ID" value="VDK59313.1"/>
    <property type="molecule type" value="Genomic_DNA"/>
</dbReference>
<name>A0A3P6RT51_CYLGO</name>
<evidence type="ECO:0000313" key="2">
    <source>
        <dbReference type="Proteomes" id="UP000271889"/>
    </source>
</evidence>
<dbReference type="GO" id="GO:0048488">
    <property type="term" value="P:synaptic vesicle endocytosis"/>
    <property type="evidence" value="ECO:0007669"/>
    <property type="project" value="TreeGrafter"/>
</dbReference>
<dbReference type="GO" id="GO:0098793">
    <property type="term" value="C:presynapse"/>
    <property type="evidence" value="ECO:0007669"/>
    <property type="project" value="GOC"/>
</dbReference>
<evidence type="ECO:0000313" key="1">
    <source>
        <dbReference type="EMBL" id="VDK59313.1"/>
    </source>
</evidence>